<dbReference type="Proteomes" id="UP000886124">
    <property type="component" value="Unassembled WGS sequence"/>
</dbReference>
<dbReference type="Pfam" id="PF03334">
    <property type="entry name" value="PhaG_MnhG_YufB"/>
    <property type="match status" value="1"/>
</dbReference>
<dbReference type="EMBL" id="DROD01000183">
    <property type="protein sequence ID" value="HHJ52060.1"/>
    <property type="molecule type" value="Genomic_DNA"/>
</dbReference>
<gene>
    <name evidence="2" type="ORF">ENJ89_02590</name>
</gene>
<keyword evidence="1" id="KW-0812">Transmembrane</keyword>
<keyword evidence="1" id="KW-1133">Transmembrane helix</keyword>
<organism evidence="2">
    <name type="scientific">Caldithrix abyssi</name>
    <dbReference type="NCBI Taxonomy" id="187145"/>
    <lineage>
        <taxon>Bacteria</taxon>
        <taxon>Pseudomonadati</taxon>
        <taxon>Calditrichota</taxon>
        <taxon>Calditrichia</taxon>
        <taxon>Calditrichales</taxon>
        <taxon>Calditrichaceae</taxon>
        <taxon>Caldithrix</taxon>
    </lineage>
</organism>
<dbReference type="InterPro" id="IPR005133">
    <property type="entry name" value="PhaG_MnhG_YufB"/>
</dbReference>
<feature type="transmembrane region" description="Helical" evidence="1">
    <location>
        <begin position="36"/>
        <end position="54"/>
    </location>
</feature>
<dbReference type="GO" id="GO:0015385">
    <property type="term" value="F:sodium:proton antiporter activity"/>
    <property type="evidence" value="ECO:0007669"/>
    <property type="project" value="TreeGrafter"/>
</dbReference>
<keyword evidence="1" id="KW-0472">Membrane</keyword>
<sequence length="114" mass="12638">MEFAGYVLTTFGVLFLFLGGLGILRMPDLYNRMQAGTKATTLGAVGTIMGVGLINPEWFFKTLIISLFILLSNPISSHALARGSYRSGIKMWQKKDIDAYKKALESQEENEEAN</sequence>
<dbReference type="PANTHER" id="PTHR34703:SF1">
    <property type="entry name" value="ANTIPORTER SUBUNIT MNHG2-RELATED"/>
    <property type="match status" value="1"/>
</dbReference>
<dbReference type="AlphaFoldDB" id="A0A7V5PNS0"/>
<dbReference type="NCBIfam" id="NF009314">
    <property type="entry name" value="PRK12674.1-2"/>
    <property type="match status" value="1"/>
</dbReference>
<protein>
    <submittedName>
        <fullName evidence="2">Na+/H+ antiporter subunit G</fullName>
    </submittedName>
</protein>
<dbReference type="NCBIfam" id="TIGR01300">
    <property type="entry name" value="CPA3_mnhG_phaG"/>
    <property type="match status" value="1"/>
</dbReference>
<evidence type="ECO:0000313" key="2">
    <source>
        <dbReference type="EMBL" id="HHJ52060.1"/>
    </source>
</evidence>
<feature type="transmembrane region" description="Helical" evidence="1">
    <location>
        <begin position="6"/>
        <end position="24"/>
    </location>
</feature>
<comment type="caution">
    <text evidence="2">The sequence shown here is derived from an EMBL/GenBank/DDBJ whole genome shotgun (WGS) entry which is preliminary data.</text>
</comment>
<dbReference type="PANTHER" id="PTHR34703">
    <property type="entry name" value="ANTIPORTER SUBUNIT MNHG2-RELATED"/>
    <property type="match status" value="1"/>
</dbReference>
<proteinExistence type="predicted"/>
<accession>A0A7V5PNS0</accession>
<evidence type="ECO:0000256" key="1">
    <source>
        <dbReference type="SAM" id="Phobius"/>
    </source>
</evidence>
<reference evidence="2" key="1">
    <citation type="journal article" date="2020" name="mSystems">
        <title>Genome- and Community-Level Interaction Insights into Carbon Utilization and Element Cycling Functions of Hydrothermarchaeota in Hydrothermal Sediment.</title>
        <authorList>
            <person name="Zhou Z."/>
            <person name="Liu Y."/>
            <person name="Xu W."/>
            <person name="Pan J."/>
            <person name="Luo Z.H."/>
            <person name="Li M."/>
        </authorList>
    </citation>
    <scope>NUCLEOTIDE SEQUENCE [LARGE SCALE GENOMIC DNA]</scope>
    <source>
        <strain evidence="2">HyVt-527</strain>
    </source>
</reference>
<feature type="transmembrane region" description="Helical" evidence="1">
    <location>
        <begin position="60"/>
        <end position="81"/>
    </location>
</feature>
<name>A0A7V5PNS0_CALAY</name>